<dbReference type="Gene3D" id="3.90.870.10">
    <property type="entry name" value="DHBP synthase"/>
    <property type="match status" value="1"/>
</dbReference>
<dbReference type="PANTHER" id="PTHR21327">
    <property type="entry name" value="GTP CYCLOHYDROLASE II-RELATED"/>
    <property type="match status" value="1"/>
</dbReference>
<evidence type="ECO:0000256" key="3">
    <source>
        <dbReference type="ARBA" id="ARBA00002284"/>
    </source>
</evidence>
<dbReference type="GO" id="GO:0003935">
    <property type="term" value="F:GTP cyclohydrolase II activity"/>
    <property type="evidence" value="ECO:0007669"/>
    <property type="project" value="TreeGrafter"/>
</dbReference>
<comment type="pathway">
    <text evidence="4 11">Cofactor biosynthesis; riboflavin biosynthesis; 2-hydroxy-3-oxobutyl phosphate from D-ribulose 5-phosphate: step 1/1.</text>
</comment>
<dbReference type="AlphaFoldDB" id="A0AA96F6T3"/>
<comment type="subunit">
    <text evidence="11">Homodimer.</text>
</comment>
<dbReference type="GO" id="GO:0005829">
    <property type="term" value="C:cytosol"/>
    <property type="evidence" value="ECO:0007669"/>
    <property type="project" value="TreeGrafter"/>
</dbReference>
<evidence type="ECO:0000313" key="12">
    <source>
        <dbReference type="EMBL" id="WNM24669.1"/>
    </source>
</evidence>
<keyword evidence="13" id="KW-1185">Reference proteome</keyword>
<gene>
    <name evidence="12" type="primary">ribB</name>
    <name evidence="12" type="ORF">RN606_00545</name>
</gene>
<evidence type="ECO:0000256" key="5">
    <source>
        <dbReference type="ARBA" id="ARBA00005520"/>
    </source>
</evidence>
<dbReference type="GO" id="GO:0008686">
    <property type="term" value="F:3,4-dihydroxy-2-butanone-4-phosphate synthase activity"/>
    <property type="evidence" value="ECO:0007669"/>
    <property type="project" value="UniProtKB-EC"/>
</dbReference>
<keyword evidence="7 11" id="KW-0479">Metal-binding</keyword>
<dbReference type="EMBL" id="CP134879">
    <property type="protein sequence ID" value="WNM24669.1"/>
    <property type="molecule type" value="Genomic_DNA"/>
</dbReference>
<evidence type="ECO:0000256" key="7">
    <source>
        <dbReference type="ARBA" id="ARBA00022723"/>
    </source>
</evidence>
<organism evidence="12 13">
    <name type="scientific">Demequina capsici</name>
    <dbReference type="NCBI Taxonomy" id="3075620"/>
    <lineage>
        <taxon>Bacteria</taxon>
        <taxon>Bacillati</taxon>
        <taxon>Actinomycetota</taxon>
        <taxon>Actinomycetes</taxon>
        <taxon>Micrococcales</taxon>
        <taxon>Demequinaceae</taxon>
        <taxon>Demequina</taxon>
    </lineage>
</organism>
<comment type="similarity">
    <text evidence="5">In the N-terminal section; belongs to the DHBP synthase family.</text>
</comment>
<evidence type="ECO:0000256" key="6">
    <source>
        <dbReference type="ARBA" id="ARBA00022619"/>
    </source>
</evidence>
<comment type="catalytic activity">
    <reaction evidence="1 11">
        <text>D-ribulose 5-phosphate = (2S)-2-hydroxy-3-oxobutyl phosphate + formate + H(+)</text>
        <dbReference type="Rhea" id="RHEA:18457"/>
        <dbReference type="ChEBI" id="CHEBI:15378"/>
        <dbReference type="ChEBI" id="CHEBI:15740"/>
        <dbReference type="ChEBI" id="CHEBI:58121"/>
        <dbReference type="ChEBI" id="CHEBI:58830"/>
        <dbReference type="EC" id="4.1.99.12"/>
    </reaction>
</comment>
<proteinExistence type="inferred from homology"/>
<protein>
    <recommendedName>
        <fullName evidence="11">3,4-dihydroxy-2-butanone 4-phosphate synthase</fullName>
        <shortName evidence="11">DHBP synthase</shortName>
        <ecNumber evidence="11">4.1.99.12</ecNumber>
    </recommendedName>
</protein>
<evidence type="ECO:0000256" key="1">
    <source>
        <dbReference type="ARBA" id="ARBA00000141"/>
    </source>
</evidence>
<comment type="cofactor">
    <cofactor evidence="2">
        <name>Mn(2+)</name>
        <dbReference type="ChEBI" id="CHEBI:29035"/>
    </cofactor>
</comment>
<dbReference type="EC" id="4.1.99.12" evidence="11"/>
<comment type="function">
    <text evidence="3 11">Catalyzes the conversion of D-ribulose 5-phosphate to formate and 3,4-dihydroxy-2-butanone 4-phosphate.</text>
</comment>
<name>A0AA96F6T3_9MICO</name>
<evidence type="ECO:0000256" key="10">
    <source>
        <dbReference type="ARBA" id="ARBA00023239"/>
    </source>
</evidence>
<keyword evidence="10 11" id="KW-0456">Lyase</keyword>
<reference evidence="12 13" key="1">
    <citation type="submission" date="2023-09" db="EMBL/GenBank/DDBJ databases">
        <title>Demequina sp. a novel bacteria isolated from Capsicum annuum.</title>
        <authorList>
            <person name="Humaira Z."/>
            <person name="Lee J."/>
            <person name="Cho D."/>
        </authorList>
    </citation>
    <scope>NUCLEOTIDE SEQUENCE [LARGE SCALE GENOMIC DNA]</scope>
    <source>
        <strain evidence="12 13">OYTSA14</strain>
    </source>
</reference>
<dbReference type="NCBIfam" id="TIGR00506">
    <property type="entry name" value="ribB"/>
    <property type="match status" value="1"/>
</dbReference>
<comment type="cofactor">
    <cofactor evidence="11">
        <name>Mg(2+)</name>
        <dbReference type="ChEBI" id="CHEBI:18420"/>
    </cofactor>
    <cofactor evidence="11">
        <name>Mn(2+)</name>
        <dbReference type="ChEBI" id="CHEBI:29035"/>
    </cofactor>
    <text evidence="11">Binds 2 divalent metal cations per subunit. Magnesium or manganese.</text>
</comment>
<dbReference type="GO" id="GO:0046872">
    <property type="term" value="F:metal ion binding"/>
    <property type="evidence" value="ECO:0007669"/>
    <property type="project" value="UniProtKB-KW"/>
</dbReference>
<dbReference type="SUPFAM" id="SSF55821">
    <property type="entry name" value="YrdC/RibB"/>
    <property type="match status" value="1"/>
</dbReference>
<dbReference type="Pfam" id="PF00926">
    <property type="entry name" value="DHBP_synthase"/>
    <property type="match status" value="1"/>
</dbReference>
<comment type="similarity">
    <text evidence="11">Belongs to the DHBP synthase family.</text>
</comment>
<evidence type="ECO:0000256" key="11">
    <source>
        <dbReference type="RuleBase" id="RU003843"/>
    </source>
</evidence>
<sequence length="212" mass="22107">MTSAVEAAVREFALGRPVVVTDHPDREDEGDLIVAGVHATPEVIAFMMRECRGLICAPMLPDRAARLDLPLMVERNTELLRTAFTVSVDAASGATTGISASDRSRAVAVLCDPDATAGDLVRPGHMFPLIADVGGVVARPGHTEAAIDLARLAGLPPVGVICEIAGDDGEMLRGESLRAFCQAHGLVQVSIDEMIDALTSGAIAPPQVSSAY</sequence>
<dbReference type="InterPro" id="IPR000422">
    <property type="entry name" value="DHBP_synthase_RibB"/>
</dbReference>
<evidence type="ECO:0000256" key="2">
    <source>
        <dbReference type="ARBA" id="ARBA00001936"/>
    </source>
</evidence>
<dbReference type="RefSeq" id="WP_313498747.1">
    <property type="nucleotide sequence ID" value="NZ_CP134879.1"/>
</dbReference>
<evidence type="ECO:0000256" key="8">
    <source>
        <dbReference type="ARBA" id="ARBA00022842"/>
    </source>
</evidence>
<dbReference type="Proteomes" id="UP001304125">
    <property type="component" value="Chromosome"/>
</dbReference>
<dbReference type="GO" id="GO:0009231">
    <property type="term" value="P:riboflavin biosynthetic process"/>
    <property type="evidence" value="ECO:0007669"/>
    <property type="project" value="UniProtKB-KW"/>
</dbReference>
<dbReference type="InterPro" id="IPR017945">
    <property type="entry name" value="DHBP_synth_RibB-like_a/b_dom"/>
</dbReference>
<dbReference type="FunFam" id="3.90.870.10:FF:000001">
    <property type="entry name" value="Riboflavin biosynthesis protein RibBA"/>
    <property type="match status" value="1"/>
</dbReference>
<keyword evidence="6 11" id="KW-0686">Riboflavin biosynthesis</keyword>
<keyword evidence="9 11" id="KW-0464">Manganese</keyword>
<accession>A0AA96F6T3</accession>
<evidence type="ECO:0000313" key="13">
    <source>
        <dbReference type="Proteomes" id="UP001304125"/>
    </source>
</evidence>
<keyword evidence="8 11" id="KW-0460">Magnesium</keyword>
<dbReference type="PANTHER" id="PTHR21327:SF18">
    <property type="entry name" value="3,4-DIHYDROXY-2-BUTANONE 4-PHOSPHATE SYNTHASE"/>
    <property type="match status" value="1"/>
</dbReference>
<evidence type="ECO:0000256" key="4">
    <source>
        <dbReference type="ARBA" id="ARBA00004904"/>
    </source>
</evidence>
<evidence type="ECO:0000256" key="9">
    <source>
        <dbReference type="ARBA" id="ARBA00023211"/>
    </source>
</evidence>